<feature type="compositionally biased region" description="Acidic residues" evidence="1">
    <location>
        <begin position="345"/>
        <end position="361"/>
    </location>
</feature>
<organism evidence="2 3">
    <name type="scientific">Mycena metata</name>
    <dbReference type="NCBI Taxonomy" id="1033252"/>
    <lineage>
        <taxon>Eukaryota</taxon>
        <taxon>Fungi</taxon>
        <taxon>Dikarya</taxon>
        <taxon>Basidiomycota</taxon>
        <taxon>Agaricomycotina</taxon>
        <taxon>Agaricomycetes</taxon>
        <taxon>Agaricomycetidae</taxon>
        <taxon>Agaricales</taxon>
        <taxon>Marasmiineae</taxon>
        <taxon>Mycenaceae</taxon>
        <taxon>Mycena</taxon>
    </lineage>
</organism>
<protein>
    <submittedName>
        <fullName evidence="2">Uncharacterized protein</fullName>
    </submittedName>
</protein>
<dbReference type="AlphaFoldDB" id="A0AAD7JKM2"/>
<feature type="compositionally biased region" description="Basic and acidic residues" evidence="1">
    <location>
        <begin position="128"/>
        <end position="156"/>
    </location>
</feature>
<feature type="region of interest" description="Disordered" evidence="1">
    <location>
        <begin position="128"/>
        <end position="171"/>
    </location>
</feature>
<gene>
    <name evidence="2" type="ORF">B0H16DRAFT_1882834</name>
</gene>
<feature type="region of interest" description="Disordered" evidence="1">
    <location>
        <begin position="325"/>
        <end position="368"/>
    </location>
</feature>
<dbReference type="EMBL" id="JARKIB010000023">
    <property type="protein sequence ID" value="KAJ7766841.1"/>
    <property type="molecule type" value="Genomic_DNA"/>
</dbReference>
<keyword evidence="3" id="KW-1185">Reference proteome</keyword>
<evidence type="ECO:0000313" key="3">
    <source>
        <dbReference type="Proteomes" id="UP001215598"/>
    </source>
</evidence>
<accession>A0AAD7JKM2</accession>
<reference evidence="2" key="1">
    <citation type="submission" date="2023-03" db="EMBL/GenBank/DDBJ databases">
        <title>Massive genome expansion in bonnet fungi (Mycena s.s.) driven by repeated elements and novel gene families across ecological guilds.</title>
        <authorList>
            <consortium name="Lawrence Berkeley National Laboratory"/>
            <person name="Harder C.B."/>
            <person name="Miyauchi S."/>
            <person name="Viragh M."/>
            <person name="Kuo A."/>
            <person name="Thoen E."/>
            <person name="Andreopoulos B."/>
            <person name="Lu D."/>
            <person name="Skrede I."/>
            <person name="Drula E."/>
            <person name="Henrissat B."/>
            <person name="Morin E."/>
            <person name="Kohler A."/>
            <person name="Barry K."/>
            <person name="LaButti K."/>
            <person name="Morin E."/>
            <person name="Salamov A."/>
            <person name="Lipzen A."/>
            <person name="Mereny Z."/>
            <person name="Hegedus B."/>
            <person name="Baldrian P."/>
            <person name="Stursova M."/>
            <person name="Weitz H."/>
            <person name="Taylor A."/>
            <person name="Grigoriev I.V."/>
            <person name="Nagy L.G."/>
            <person name="Martin F."/>
            <person name="Kauserud H."/>
        </authorList>
    </citation>
    <scope>NUCLEOTIDE SEQUENCE</scope>
    <source>
        <strain evidence="2">CBHHK182m</strain>
    </source>
</reference>
<name>A0AAD7JKM2_9AGAR</name>
<sequence>MSSDSEQYFMRSYAPPIRRDGFMCNGYDFYVQAANSHLKSRRADATDLHALLTYTAPPPVLTKAGKVAKRQPRPHEDQSEEFYLAQVAHHGLKAVKTKDAAKRALLSAFGSKKTLAVPDRILMLEKEMEKREEKRKEEEKQKKRERERDSAIEKFLQEGGGPSAKKGKTQGGKLQISAELSGKFKVVAPFLTEQWPELSQDDNMWLKLSPSSTNSRIWGAFDFGLLSGIIRSTTLPLRVGDRVAFFWRGREAGEDISTFGDSNNGTIDFLGGGKFKATMNSDFGNFEFAGTKLDGAKANGSLREWKKTWRSINQRAYDRENVARWGKWGGDSDDGDKPAGSDTTEGAESDEEEEYVGDDDYGSVGCAF</sequence>
<evidence type="ECO:0000313" key="2">
    <source>
        <dbReference type="EMBL" id="KAJ7766841.1"/>
    </source>
</evidence>
<evidence type="ECO:0000256" key="1">
    <source>
        <dbReference type="SAM" id="MobiDB-lite"/>
    </source>
</evidence>
<proteinExistence type="predicted"/>
<comment type="caution">
    <text evidence="2">The sequence shown here is derived from an EMBL/GenBank/DDBJ whole genome shotgun (WGS) entry which is preliminary data.</text>
</comment>
<dbReference type="Proteomes" id="UP001215598">
    <property type="component" value="Unassembled WGS sequence"/>
</dbReference>